<feature type="binding site" evidence="17">
    <location>
        <position position="680"/>
    </location>
    <ligand>
        <name>ATP</name>
        <dbReference type="ChEBI" id="CHEBI:30616"/>
    </ligand>
</feature>
<dbReference type="Gene3D" id="3.40.1110.10">
    <property type="entry name" value="Calcium-transporting ATPase, cytoplasmic domain N"/>
    <property type="match status" value="1"/>
</dbReference>
<gene>
    <name evidence="24" type="ORF">JAAARDRAFT_133002</name>
</gene>
<dbReference type="Pfam" id="PF16209">
    <property type="entry name" value="PhoLip_ATPase_N"/>
    <property type="match status" value="1"/>
</dbReference>
<feature type="binding site" evidence="17">
    <location>
        <position position="585"/>
    </location>
    <ligand>
        <name>ATP</name>
        <dbReference type="ChEBI" id="CHEBI:30616"/>
    </ligand>
</feature>
<dbReference type="GO" id="GO:0005886">
    <property type="term" value="C:plasma membrane"/>
    <property type="evidence" value="ECO:0007669"/>
    <property type="project" value="TreeGrafter"/>
</dbReference>
<feature type="transmembrane region" description="Helical" evidence="19">
    <location>
        <begin position="1102"/>
        <end position="1120"/>
    </location>
</feature>
<evidence type="ECO:0000256" key="18">
    <source>
        <dbReference type="PIRSR" id="PIRSR606539-3"/>
    </source>
</evidence>
<dbReference type="SUPFAM" id="SSF81653">
    <property type="entry name" value="Calcium ATPase, transduction domain A"/>
    <property type="match status" value="1"/>
</dbReference>
<dbReference type="SUPFAM" id="SSF81660">
    <property type="entry name" value="Metal cation-transporting ATPase, ATP-binding domain N"/>
    <property type="match status" value="1"/>
</dbReference>
<dbReference type="PROSITE" id="PS00154">
    <property type="entry name" value="ATPASE_E1_E2"/>
    <property type="match status" value="1"/>
</dbReference>
<dbReference type="OrthoDB" id="377733at2759"/>
<dbReference type="InterPro" id="IPR032631">
    <property type="entry name" value="P-type_ATPase_N"/>
</dbReference>
<feature type="binding site" evidence="17">
    <location>
        <position position="483"/>
    </location>
    <ligand>
        <name>ATP</name>
        <dbReference type="ChEBI" id="CHEBI:30616"/>
    </ligand>
</feature>
<dbReference type="HOGENOM" id="CLU_000846_3_1_1"/>
<feature type="transmembrane region" description="Helical" evidence="19">
    <location>
        <begin position="1068"/>
        <end position="1087"/>
    </location>
</feature>
<dbReference type="CDD" id="cd07541">
    <property type="entry name" value="P-type_ATPase_APLT_Neo1-like"/>
    <property type="match status" value="1"/>
</dbReference>
<evidence type="ECO:0000259" key="22">
    <source>
        <dbReference type="Pfam" id="PF16209"/>
    </source>
</evidence>
<dbReference type="GO" id="GO:0006890">
    <property type="term" value="P:retrograde vesicle-mediated transport, Golgi to endoplasmic reticulum"/>
    <property type="evidence" value="ECO:0007669"/>
    <property type="project" value="TreeGrafter"/>
</dbReference>
<keyword evidence="5 19" id="KW-0812">Transmembrane</keyword>
<evidence type="ECO:0000256" key="5">
    <source>
        <dbReference type="ARBA" id="ARBA00022692"/>
    </source>
</evidence>
<dbReference type="GO" id="GO:0006897">
    <property type="term" value="P:endocytosis"/>
    <property type="evidence" value="ECO:0007669"/>
    <property type="project" value="TreeGrafter"/>
</dbReference>
<dbReference type="InterPro" id="IPR023214">
    <property type="entry name" value="HAD_sf"/>
</dbReference>
<feature type="binding site" evidence="18">
    <location>
        <position position="869"/>
    </location>
    <ligand>
        <name>Mg(2+)</name>
        <dbReference type="ChEBI" id="CHEBI:18420"/>
    </ligand>
</feature>
<name>A0A067Q089_9AGAM</name>
<dbReference type="Pfam" id="PF00122">
    <property type="entry name" value="E1-E2_ATPase"/>
    <property type="match status" value="1"/>
</dbReference>
<feature type="transmembrane region" description="Helical" evidence="19">
    <location>
        <begin position="1008"/>
        <end position="1034"/>
    </location>
</feature>
<organism evidence="24 25">
    <name type="scientific">Jaapia argillacea MUCL 33604</name>
    <dbReference type="NCBI Taxonomy" id="933084"/>
    <lineage>
        <taxon>Eukaryota</taxon>
        <taxon>Fungi</taxon>
        <taxon>Dikarya</taxon>
        <taxon>Basidiomycota</taxon>
        <taxon>Agaricomycotina</taxon>
        <taxon>Agaricomycetes</taxon>
        <taxon>Agaricomycetidae</taxon>
        <taxon>Jaapiales</taxon>
        <taxon>Jaapiaceae</taxon>
        <taxon>Jaapia</taxon>
    </lineage>
</organism>
<dbReference type="InterPro" id="IPR008250">
    <property type="entry name" value="ATPase_P-typ_transduc_dom_A_sf"/>
</dbReference>
<feature type="binding site" evidence="17">
    <location>
        <position position="872"/>
    </location>
    <ligand>
        <name>ATP</name>
        <dbReference type="ChEBI" id="CHEBI:30616"/>
    </ligand>
</feature>
<comment type="catalytic activity">
    <reaction evidence="15">
        <text>a 1,2-diacyl-sn-glycero-3-phosphoethanolamine(out) + ATP + H2O = a 1,2-diacyl-sn-glycero-3-phosphoethanolamine(in) + ADP + phosphate + H(+)</text>
        <dbReference type="Rhea" id="RHEA:66132"/>
        <dbReference type="ChEBI" id="CHEBI:15377"/>
        <dbReference type="ChEBI" id="CHEBI:15378"/>
        <dbReference type="ChEBI" id="CHEBI:30616"/>
        <dbReference type="ChEBI" id="CHEBI:43474"/>
        <dbReference type="ChEBI" id="CHEBI:64612"/>
        <dbReference type="ChEBI" id="CHEBI:456216"/>
    </reaction>
    <physiologicalReaction direction="left-to-right" evidence="15">
        <dbReference type="Rhea" id="RHEA:66133"/>
    </physiologicalReaction>
</comment>
<protein>
    <recommendedName>
        <fullName evidence="19">Phospholipid-transporting ATPase</fullName>
        <ecNumber evidence="19">7.6.2.1</ecNumber>
    </recommendedName>
</protein>
<feature type="binding site" evidence="17">
    <location>
        <position position="485"/>
    </location>
    <ligand>
        <name>ATP</name>
        <dbReference type="ChEBI" id="CHEBI:30616"/>
    </ligand>
</feature>
<evidence type="ECO:0000256" key="3">
    <source>
        <dbReference type="ARBA" id="ARBA00008109"/>
    </source>
</evidence>
<feature type="binding site" evidence="17">
    <location>
        <position position="873"/>
    </location>
    <ligand>
        <name>ATP</name>
        <dbReference type="ChEBI" id="CHEBI:30616"/>
    </ligand>
</feature>
<feature type="domain" description="P-type ATPase A" evidence="21">
    <location>
        <begin position="227"/>
        <end position="373"/>
    </location>
</feature>
<feature type="transmembrane region" description="Helical" evidence="19">
    <location>
        <begin position="930"/>
        <end position="950"/>
    </location>
</feature>
<dbReference type="GO" id="GO:0016887">
    <property type="term" value="F:ATP hydrolysis activity"/>
    <property type="evidence" value="ECO:0007669"/>
    <property type="project" value="InterPro"/>
</dbReference>
<evidence type="ECO:0000256" key="1">
    <source>
        <dbReference type="ARBA" id="ARBA00001946"/>
    </source>
</evidence>
<evidence type="ECO:0000313" key="24">
    <source>
        <dbReference type="EMBL" id="KDQ56011.1"/>
    </source>
</evidence>
<keyword evidence="9 18" id="KW-0460">Magnesium</keyword>
<dbReference type="SUPFAM" id="SSF81665">
    <property type="entry name" value="Calcium ATPase, transmembrane domain M"/>
    <property type="match status" value="1"/>
</dbReference>
<feature type="binding site" evidence="17">
    <location>
        <position position="627"/>
    </location>
    <ligand>
        <name>ATP</name>
        <dbReference type="ChEBI" id="CHEBI:30616"/>
    </ligand>
</feature>
<dbReference type="EMBL" id="KL197723">
    <property type="protein sequence ID" value="KDQ56011.1"/>
    <property type="molecule type" value="Genomic_DNA"/>
</dbReference>
<comment type="cofactor">
    <cofactor evidence="1 18">
        <name>Mg(2+)</name>
        <dbReference type="ChEBI" id="CHEBI:18420"/>
    </cofactor>
</comment>
<sequence>MSDIPLHKLGRSNKSKAGYSLINDEPSTANGDTTRREDTQMSGSMWAPSSKRASRKGKGKDKYTDDPEEEETLLGEETREAESLNLGLEEDRATQKSSQVWKDKSRTVPLRPPEKIQSRFPPNIVQNQKYNAFTFLPIVFYEQFKFFFNLYFLLVALSQFIPALKIGFIVTYVAPLAFVLAVTMGKEAYDDYKRYLRDKEANSTKYLVLGPPYDHHDHPSDLDNGPHTRSVPSSSLRVGDLVLLEKNQRVPADLVLLRTSDSSGTCFIRTDQLDGETDWKLRVAVPACQKLPSDRDLLSLDAEIYADAPIKDIHTFIGTFTINSPPSPSVHDVPMVQVPTVEPLTAENLLWSNTVLAAGSAIGFVVYTGAETRAVMNTSHPHTKIGLLDLEINRLAKILCAVTFALSVVLVALNGFRGLWYIYVFRFLILFSSIIPISLRVNLDMGKTVYAQQIMNDSEIPNTIVRTSTLPEELGRIEYLLSDKTGTLTQNEMEMKKLHMGTMSYGADSMDEVAHQLAVSFGTTLDNSHTRQGSTFTGVQLASRGRRDMSSRVRDVVLSLALCHNVTPVTNDDGSVTYQASSPDEVAIVRWTESVGLTLVFRDRTKIELQTPTGNRITFEVLDIFPFTSESKRMGIVVREVQTGEITFLQKGADVVMARIVQRNDWLEEECGNMAREGLRTLVMARKKLSDQAYADFKRRHHEASIKLDGRNEAMAAVVADILERELELVGLTGVEDKLQDDVKSTLELLRNAGIKIWMLTGDKIETATCIAISTKLVARNQYIHQVAKLKTSEEARDQLEFLQSKLDCCLVIDGDSLQLCLDLFKKEFIEIATKLSAVVACRCSPTQKADVARLIRSHTKKRVCCIGDGGNDVSMIQAADVGVGIVGKEGKQASLAADFSVTQFSFLTKLLMWHGRNSYRRSAKLAQFVIHRGLIISVMQAVFSAIFYYAPIALYQGWLMVGYATAYTMAPVFSLVLDRDVNEDLALLYPELYKELTKGRQLSYKTFFMWLMISVYQGALLPSLSAIMIMSLVLFENEFLNIVSISFTALILNELIMVALEITTWHIYMVISEVVTFFLYAISIAFLPEYFDLSFVLSVRFAWKVAVIVAVSALPLYIIKFIKSRVAPAASSKLL</sequence>
<keyword evidence="25" id="KW-1185">Reference proteome</keyword>
<dbReference type="SFLD" id="SFLDG00002">
    <property type="entry name" value="C1.7:_P-type_atpase_like"/>
    <property type="match status" value="1"/>
</dbReference>
<dbReference type="Pfam" id="PF13246">
    <property type="entry name" value="Cation_ATPase"/>
    <property type="match status" value="1"/>
</dbReference>
<proteinExistence type="inferred from homology"/>
<feature type="transmembrane region" description="Helical" evidence="19">
    <location>
        <begin position="395"/>
        <end position="413"/>
    </location>
</feature>
<keyword evidence="8 17" id="KW-0067">ATP-binding</keyword>
<evidence type="ECO:0000256" key="12">
    <source>
        <dbReference type="ARBA" id="ARBA00023055"/>
    </source>
</evidence>
<dbReference type="GO" id="GO:0005802">
    <property type="term" value="C:trans-Golgi network"/>
    <property type="evidence" value="ECO:0007669"/>
    <property type="project" value="TreeGrafter"/>
</dbReference>
<dbReference type="FunCoup" id="A0A067Q089">
    <property type="interactions" value="196"/>
</dbReference>
<comment type="similarity">
    <text evidence="3 19">Belongs to the cation transport ATPase (P-type) (TC 3.A.3) family. Type IV subfamily.</text>
</comment>
<evidence type="ECO:0000256" key="13">
    <source>
        <dbReference type="ARBA" id="ARBA00023136"/>
    </source>
</evidence>
<keyword evidence="4" id="KW-0813">Transport</keyword>
<comment type="catalytic activity">
    <reaction evidence="14 19">
        <text>ATP + H2O + phospholipidSide 1 = ADP + phosphate + phospholipidSide 2.</text>
        <dbReference type="EC" id="7.6.2.1"/>
    </reaction>
</comment>
<dbReference type="InterPro" id="IPR001757">
    <property type="entry name" value="P_typ_ATPase"/>
</dbReference>
<evidence type="ECO:0000256" key="7">
    <source>
        <dbReference type="ARBA" id="ARBA00022741"/>
    </source>
</evidence>
<feature type="binding site" evidence="17">
    <location>
        <position position="761"/>
    </location>
    <ligand>
        <name>ATP</name>
        <dbReference type="ChEBI" id="CHEBI:30616"/>
    </ligand>
</feature>
<feature type="transmembrane region" description="Helical" evidence="19">
    <location>
        <begin position="169"/>
        <end position="189"/>
    </location>
</feature>
<feature type="transmembrane region" description="Helical" evidence="19">
    <location>
        <begin position="956"/>
        <end position="978"/>
    </location>
</feature>
<dbReference type="InterPro" id="IPR023298">
    <property type="entry name" value="ATPase_P-typ_TM_dom_sf"/>
</dbReference>
<keyword evidence="13 19" id="KW-0472">Membrane</keyword>
<dbReference type="GO" id="GO:0140326">
    <property type="term" value="F:ATPase-coupled intramembrane lipid transporter activity"/>
    <property type="evidence" value="ECO:0007669"/>
    <property type="project" value="UniProtKB-EC"/>
</dbReference>
<dbReference type="SFLD" id="SFLDS00003">
    <property type="entry name" value="Haloacid_Dehalogenase"/>
    <property type="match status" value="1"/>
</dbReference>
<dbReference type="Gene3D" id="2.70.150.10">
    <property type="entry name" value="Calcium-transporting ATPase, cytoplasmic transduction domain A"/>
    <property type="match status" value="1"/>
</dbReference>
<dbReference type="GO" id="GO:0000287">
    <property type="term" value="F:magnesium ion binding"/>
    <property type="evidence" value="ECO:0007669"/>
    <property type="project" value="UniProtKB-UniRule"/>
</dbReference>
<dbReference type="InterPro" id="IPR006539">
    <property type="entry name" value="P-type_ATPase_IV"/>
</dbReference>
<dbReference type="NCBIfam" id="TIGR01652">
    <property type="entry name" value="ATPase-Plipid"/>
    <property type="match status" value="1"/>
</dbReference>
<dbReference type="InterPro" id="IPR018303">
    <property type="entry name" value="ATPase_P-typ_P_site"/>
</dbReference>
<dbReference type="SUPFAM" id="SSF56784">
    <property type="entry name" value="HAD-like"/>
    <property type="match status" value="1"/>
</dbReference>
<evidence type="ECO:0000256" key="10">
    <source>
        <dbReference type="ARBA" id="ARBA00022967"/>
    </source>
</evidence>
<dbReference type="GO" id="GO:0005524">
    <property type="term" value="F:ATP binding"/>
    <property type="evidence" value="ECO:0007669"/>
    <property type="project" value="UniProtKB-UniRule"/>
</dbReference>
<feature type="transmembrane region" description="Helical" evidence="19">
    <location>
        <begin position="1040"/>
        <end position="1061"/>
    </location>
</feature>
<keyword evidence="6 18" id="KW-0479">Metal-binding</keyword>
<evidence type="ECO:0000256" key="14">
    <source>
        <dbReference type="ARBA" id="ARBA00034036"/>
    </source>
</evidence>
<dbReference type="InterPro" id="IPR036412">
    <property type="entry name" value="HAD-like_sf"/>
</dbReference>
<dbReference type="InParanoid" id="A0A067Q089"/>
<feature type="binding site" evidence="17">
    <location>
        <position position="763"/>
    </location>
    <ligand>
        <name>ATP</name>
        <dbReference type="ChEBI" id="CHEBI:30616"/>
    </ligand>
</feature>
<feature type="binding site" evidence="17">
    <location>
        <position position="651"/>
    </location>
    <ligand>
        <name>ATP</name>
        <dbReference type="ChEBI" id="CHEBI:30616"/>
    </ligand>
</feature>
<dbReference type="Pfam" id="PF16212">
    <property type="entry name" value="PhoLip_ATPase_C"/>
    <property type="match status" value="1"/>
</dbReference>
<evidence type="ECO:0000256" key="20">
    <source>
        <dbReference type="SAM" id="MobiDB-lite"/>
    </source>
</evidence>
<dbReference type="InterPro" id="IPR032630">
    <property type="entry name" value="P_typ_ATPase_c"/>
</dbReference>
<dbReference type="InterPro" id="IPR044492">
    <property type="entry name" value="P_typ_ATPase_HD_dom"/>
</dbReference>
<evidence type="ECO:0000256" key="6">
    <source>
        <dbReference type="ARBA" id="ARBA00022723"/>
    </source>
</evidence>
<feature type="binding site" evidence="18">
    <location>
        <position position="483"/>
    </location>
    <ligand>
        <name>Mg(2+)</name>
        <dbReference type="ChEBI" id="CHEBI:18420"/>
    </ligand>
</feature>
<dbReference type="NCBIfam" id="TIGR01494">
    <property type="entry name" value="ATPase_P-type"/>
    <property type="match status" value="2"/>
</dbReference>
<feature type="compositionally biased region" description="Basic and acidic residues" evidence="20">
    <location>
        <begin position="101"/>
        <end position="115"/>
    </location>
</feature>
<dbReference type="SFLD" id="SFLDF00027">
    <property type="entry name" value="p-type_atpase"/>
    <property type="match status" value="1"/>
</dbReference>
<dbReference type="FunFam" id="3.40.1110.10:FF:000097">
    <property type="entry name" value="Phospholipid-transporting ATPase"/>
    <property type="match status" value="1"/>
</dbReference>
<accession>A0A067Q089</accession>
<feature type="region of interest" description="Disordered" evidence="20">
    <location>
        <begin position="1"/>
        <end position="115"/>
    </location>
</feature>
<dbReference type="GO" id="GO:0010008">
    <property type="term" value="C:endosome membrane"/>
    <property type="evidence" value="ECO:0007669"/>
    <property type="project" value="UniProtKB-SubCell"/>
</dbReference>
<feature type="domain" description="P-type ATPase C-terminal" evidence="23">
    <location>
        <begin position="896"/>
        <end position="1129"/>
    </location>
</feature>
<dbReference type="PANTHER" id="PTHR24092">
    <property type="entry name" value="PROBABLE PHOSPHOLIPID-TRANSPORTING ATPASE"/>
    <property type="match status" value="1"/>
</dbReference>
<reference evidence="25" key="1">
    <citation type="journal article" date="2014" name="Proc. Natl. Acad. Sci. U.S.A.">
        <title>Extensive sampling of basidiomycete genomes demonstrates inadequacy of the white-rot/brown-rot paradigm for wood decay fungi.</title>
        <authorList>
            <person name="Riley R."/>
            <person name="Salamov A.A."/>
            <person name="Brown D.W."/>
            <person name="Nagy L.G."/>
            <person name="Floudas D."/>
            <person name="Held B.W."/>
            <person name="Levasseur A."/>
            <person name="Lombard V."/>
            <person name="Morin E."/>
            <person name="Otillar R."/>
            <person name="Lindquist E.A."/>
            <person name="Sun H."/>
            <person name="LaButti K.M."/>
            <person name="Schmutz J."/>
            <person name="Jabbour D."/>
            <person name="Luo H."/>
            <person name="Baker S.E."/>
            <person name="Pisabarro A.G."/>
            <person name="Walton J.D."/>
            <person name="Blanchette R.A."/>
            <person name="Henrissat B."/>
            <person name="Martin F."/>
            <person name="Cullen D."/>
            <person name="Hibbett D.S."/>
            <person name="Grigoriev I.V."/>
        </authorList>
    </citation>
    <scope>NUCLEOTIDE SEQUENCE [LARGE SCALE GENOMIC DNA]</scope>
    <source>
        <strain evidence="25">MUCL 33604</strain>
    </source>
</reference>
<keyword evidence="11 19" id="KW-1133">Transmembrane helix</keyword>
<evidence type="ECO:0000256" key="8">
    <source>
        <dbReference type="ARBA" id="ARBA00022840"/>
    </source>
</evidence>
<evidence type="ECO:0000259" key="23">
    <source>
        <dbReference type="Pfam" id="PF16212"/>
    </source>
</evidence>
<dbReference type="EC" id="7.6.2.1" evidence="19"/>
<feature type="binding site" evidence="18">
    <location>
        <position position="485"/>
    </location>
    <ligand>
        <name>Mg(2+)</name>
        <dbReference type="ChEBI" id="CHEBI:18420"/>
    </ligand>
</feature>
<dbReference type="AlphaFoldDB" id="A0A067Q089"/>
<feature type="binding site" evidence="17">
    <location>
        <position position="484"/>
    </location>
    <ligand>
        <name>ATP</name>
        <dbReference type="ChEBI" id="CHEBI:30616"/>
    </ligand>
</feature>
<evidence type="ECO:0000256" key="17">
    <source>
        <dbReference type="PIRSR" id="PIRSR606539-2"/>
    </source>
</evidence>
<feature type="transmembrane region" description="Helical" evidence="19">
    <location>
        <begin position="419"/>
        <end position="439"/>
    </location>
</feature>
<comment type="subcellular location">
    <subcellularLocation>
        <location evidence="2">Endosome membrane</location>
        <topology evidence="2">Multi-pass membrane protein</topology>
    </subcellularLocation>
    <subcellularLocation>
        <location evidence="19">Membrane</location>
        <topology evidence="19">Multi-pass membrane protein</topology>
    </subcellularLocation>
</comment>
<dbReference type="GO" id="GO:0045332">
    <property type="term" value="P:phospholipid translocation"/>
    <property type="evidence" value="ECO:0007669"/>
    <property type="project" value="TreeGrafter"/>
</dbReference>
<evidence type="ECO:0000313" key="25">
    <source>
        <dbReference type="Proteomes" id="UP000027265"/>
    </source>
</evidence>
<evidence type="ECO:0000256" key="9">
    <source>
        <dbReference type="ARBA" id="ARBA00022842"/>
    </source>
</evidence>
<evidence type="ECO:0000256" key="15">
    <source>
        <dbReference type="ARBA" id="ARBA00049128"/>
    </source>
</evidence>
<keyword evidence="10 19" id="KW-1278">Translocase</keyword>
<keyword evidence="12" id="KW-0445">Lipid transport</keyword>
<dbReference type="InterPro" id="IPR023299">
    <property type="entry name" value="ATPase_P-typ_cyto_dom_N"/>
</dbReference>
<feature type="binding site" evidence="18">
    <location>
        <position position="873"/>
    </location>
    <ligand>
        <name>Mg(2+)</name>
        <dbReference type="ChEBI" id="CHEBI:18420"/>
    </ligand>
</feature>
<dbReference type="Proteomes" id="UP000027265">
    <property type="component" value="Unassembled WGS sequence"/>
</dbReference>
<evidence type="ECO:0000256" key="16">
    <source>
        <dbReference type="PIRSR" id="PIRSR606539-1"/>
    </source>
</evidence>
<dbReference type="Gene3D" id="3.40.50.1000">
    <property type="entry name" value="HAD superfamily/HAD-like"/>
    <property type="match status" value="1"/>
</dbReference>
<evidence type="ECO:0000256" key="4">
    <source>
        <dbReference type="ARBA" id="ARBA00022448"/>
    </source>
</evidence>
<evidence type="ECO:0000259" key="21">
    <source>
        <dbReference type="Pfam" id="PF00122"/>
    </source>
</evidence>
<dbReference type="PANTHER" id="PTHR24092:SF5">
    <property type="entry name" value="PHOSPHOLIPID-TRANSPORTING ATPASE"/>
    <property type="match status" value="1"/>
</dbReference>
<evidence type="ECO:0000256" key="2">
    <source>
        <dbReference type="ARBA" id="ARBA00004337"/>
    </source>
</evidence>
<keyword evidence="7 17" id="KW-0547">Nucleotide-binding</keyword>
<feature type="binding site" evidence="17">
    <location>
        <position position="849"/>
    </location>
    <ligand>
        <name>ATP</name>
        <dbReference type="ChEBI" id="CHEBI:30616"/>
    </ligand>
</feature>
<feature type="domain" description="P-type ATPase N-terminal" evidence="22">
    <location>
        <begin position="114"/>
        <end position="166"/>
    </location>
</feature>
<dbReference type="STRING" id="933084.A0A067Q089"/>
<feature type="active site" description="4-aspartylphosphate intermediate" evidence="16">
    <location>
        <position position="483"/>
    </location>
</feature>
<feature type="binding site" evidence="17">
    <location>
        <position position="843"/>
    </location>
    <ligand>
        <name>ATP</name>
        <dbReference type="ChEBI" id="CHEBI:30616"/>
    </ligand>
</feature>
<dbReference type="PRINTS" id="PR00119">
    <property type="entry name" value="CATATPASE"/>
</dbReference>
<dbReference type="FunFam" id="3.40.50.1000:FF:000009">
    <property type="entry name" value="Phospholipid-transporting ATPase"/>
    <property type="match status" value="1"/>
</dbReference>
<dbReference type="InterPro" id="IPR059000">
    <property type="entry name" value="ATPase_P-type_domA"/>
</dbReference>
<feature type="binding site" evidence="17">
    <location>
        <position position="762"/>
    </location>
    <ligand>
        <name>ATP</name>
        <dbReference type="ChEBI" id="CHEBI:30616"/>
    </ligand>
</feature>
<evidence type="ECO:0000256" key="19">
    <source>
        <dbReference type="RuleBase" id="RU362033"/>
    </source>
</evidence>
<evidence type="ECO:0000256" key="11">
    <source>
        <dbReference type="ARBA" id="ARBA00022989"/>
    </source>
</evidence>